<dbReference type="GO" id="GO:0140664">
    <property type="term" value="F:ATP-dependent DNA damage sensor activity"/>
    <property type="evidence" value="ECO:0007669"/>
    <property type="project" value="InterPro"/>
</dbReference>
<feature type="domain" description="RecA family profile 1" evidence="8">
    <location>
        <begin position="83"/>
        <end position="293"/>
    </location>
</feature>
<reference evidence="9" key="1">
    <citation type="submission" date="2021-06" db="EMBL/GenBank/DDBJ databases">
        <title>Comparative genomics, transcriptomics and evolutionary studies reveal genomic signatures of adaptation to plant cell wall in hemibiotrophic fungi.</title>
        <authorList>
            <consortium name="DOE Joint Genome Institute"/>
            <person name="Baroncelli R."/>
            <person name="Diaz J.F."/>
            <person name="Benocci T."/>
            <person name="Peng M."/>
            <person name="Battaglia E."/>
            <person name="Haridas S."/>
            <person name="Andreopoulos W."/>
            <person name="Labutti K."/>
            <person name="Pangilinan J."/>
            <person name="Floch G.L."/>
            <person name="Makela M.R."/>
            <person name="Henrissat B."/>
            <person name="Grigoriev I.V."/>
            <person name="Crouch J.A."/>
            <person name="De Vries R.P."/>
            <person name="Sukno S.A."/>
            <person name="Thon M.R."/>
        </authorList>
    </citation>
    <scope>NUCLEOTIDE SEQUENCE</scope>
    <source>
        <strain evidence="9">CBS 193.32</strain>
    </source>
</reference>
<keyword evidence="5" id="KW-0234">DNA repair</keyword>
<comment type="caution">
    <text evidence="9">The sequence shown here is derived from an EMBL/GenBank/DDBJ whole genome shotgun (WGS) entry which is preliminary data.</text>
</comment>
<proteinExistence type="predicted"/>
<name>A0AAJ0EUW5_9PEZI</name>
<dbReference type="CDD" id="cd01393">
    <property type="entry name" value="RecA-like"/>
    <property type="match status" value="1"/>
</dbReference>
<keyword evidence="9" id="KW-0378">Hydrolase</keyword>
<dbReference type="GO" id="GO:0005524">
    <property type="term" value="F:ATP binding"/>
    <property type="evidence" value="ECO:0007669"/>
    <property type="project" value="UniProtKB-KW"/>
</dbReference>
<evidence type="ECO:0000256" key="1">
    <source>
        <dbReference type="ARBA" id="ARBA00004123"/>
    </source>
</evidence>
<evidence type="ECO:0000256" key="5">
    <source>
        <dbReference type="ARBA" id="ARBA00023204"/>
    </source>
</evidence>
<feature type="region of interest" description="Disordered" evidence="7">
    <location>
        <begin position="393"/>
        <end position="483"/>
    </location>
</feature>
<dbReference type="InterPro" id="IPR020588">
    <property type="entry name" value="RecA_ATP-bd"/>
</dbReference>
<evidence type="ECO:0000256" key="6">
    <source>
        <dbReference type="ARBA" id="ARBA00023242"/>
    </source>
</evidence>
<dbReference type="InterPro" id="IPR052093">
    <property type="entry name" value="HR_Repair_Mediator"/>
</dbReference>
<evidence type="ECO:0000256" key="2">
    <source>
        <dbReference type="ARBA" id="ARBA00022741"/>
    </source>
</evidence>
<protein>
    <submittedName>
        <fullName evidence="9">P-loop containing nucleoside triphosphate hydrolase protein</fullName>
    </submittedName>
</protein>
<evidence type="ECO:0000256" key="7">
    <source>
        <dbReference type="SAM" id="MobiDB-lite"/>
    </source>
</evidence>
<keyword evidence="6" id="KW-0539">Nucleus</keyword>
<dbReference type="GO" id="GO:0005657">
    <property type="term" value="C:replication fork"/>
    <property type="evidence" value="ECO:0007669"/>
    <property type="project" value="TreeGrafter"/>
</dbReference>
<dbReference type="GeneID" id="85456999"/>
<dbReference type="PROSITE" id="PS50162">
    <property type="entry name" value="RECA_2"/>
    <property type="match status" value="1"/>
</dbReference>
<dbReference type="EMBL" id="JAHMHR010000024">
    <property type="protein sequence ID" value="KAK1674753.1"/>
    <property type="molecule type" value="Genomic_DNA"/>
</dbReference>
<evidence type="ECO:0000256" key="4">
    <source>
        <dbReference type="ARBA" id="ARBA00022840"/>
    </source>
</evidence>
<dbReference type="Gene3D" id="3.40.50.300">
    <property type="entry name" value="P-loop containing nucleotide triphosphate hydrolases"/>
    <property type="match status" value="1"/>
</dbReference>
<dbReference type="PANTHER" id="PTHR46239">
    <property type="entry name" value="DNA REPAIR PROTEIN RAD51 HOMOLOG 3 RAD51C"/>
    <property type="match status" value="1"/>
</dbReference>
<comment type="subcellular location">
    <subcellularLocation>
        <location evidence="1">Nucleus</location>
    </subcellularLocation>
</comment>
<evidence type="ECO:0000259" key="8">
    <source>
        <dbReference type="PROSITE" id="PS50162"/>
    </source>
</evidence>
<dbReference type="GO" id="GO:0033063">
    <property type="term" value="C:Rad51B-Rad51C-Rad51D-XRCC2 complex"/>
    <property type="evidence" value="ECO:0007669"/>
    <property type="project" value="TreeGrafter"/>
</dbReference>
<dbReference type="PANTHER" id="PTHR46239:SF1">
    <property type="entry name" value="DNA REPAIR PROTEIN RAD51 HOMOLOG 3"/>
    <property type="match status" value="1"/>
</dbReference>
<dbReference type="GO" id="GO:0033065">
    <property type="term" value="C:Rad51C-XRCC3 complex"/>
    <property type="evidence" value="ECO:0007669"/>
    <property type="project" value="TreeGrafter"/>
</dbReference>
<dbReference type="SUPFAM" id="SSF52540">
    <property type="entry name" value="P-loop containing nucleoside triphosphate hydrolases"/>
    <property type="match status" value="1"/>
</dbReference>
<evidence type="ECO:0000313" key="9">
    <source>
        <dbReference type="EMBL" id="KAK1674753.1"/>
    </source>
</evidence>
<organism evidence="9 10">
    <name type="scientific">Colletotrichum godetiae</name>
    <dbReference type="NCBI Taxonomy" id="1209918"/>
    <lineage>
        <taxon>Eukaryota</taxon>
        <taxon>Fungi</taxon>
        <taxon>Dikarya</taxon>
        <taxon>Ascomycota</taxon>
        <taxon>Pezizomycotina</taxon>
        <taxon>Sordariomycetes</taxon>
        <taxon>Hypocreomycetidae</taxon>
        <taxon>Glomerellales</taxon>
        <taxon>Glomerellaceae</taxon>
        <taxon>Colletotrichum</taxon>
        <taxon>Colletotrichum acutatum species complex</taxon>
    </lineage>
</organism>
<dbReference type="GO" id="GO:0000707">
    <property type="term" value="P:meiotic DNA recombinase assembly"/>
    <property type="evidence" value="ECO:0007669"/>
    <property type="project" value="TreeGrafter"/>
</dbReference>
<keyword evidence="3" id="KW-0227">DNA damage</keyword>
<gene>
    <name evidence="9" type="ORF">BDP55DRAFT_632816</name>
</gene>
<evidence type="ECO:0000313" key="10">
    <source>
        <dbReference type="Proteomes" id="UP001224890"/>
    </source>
</evidence>
<accession>A0AAJ0EUW5</accession>
<sequence length="483" mass="51823">MRQATRWAYSEKPLQLHVDNRDMPNLGLVDETTRARFGVLAMEKYHSVHEEDISSFDLPSTRIADRLPTVSAADALEELDGGFARHISTGIGRLDEALTSSSFLREPTPTRGGGLQRGQVTEIWGPPGSGKTAVGIQLVANALCEGHGAVWTTMRLTLSFKDCAYSVCGHRLNAVVEAVEATQPSKDYKEATSATDHFAHYGCPSLPHLIALLCRPTAATVPANSAVVVIDSLSALVNHAFPKAPDGRKDPPRGKGPGLSLSAKRLQALQYITSALQKLAATRDCAVVVLSQCATKMQLERSATLIPSINAGVWEQGMSTRIVLFRDWVWKEEQPWSVCFAGVQKLDGKAGPNMMQSAAAFRVEATGVVGVQYDTSQPSMFLPTAPRAKRKLAEAGLEVPDSEEDDEEYGWAREDESALPGPPPQWQGSEDILLGTQAAESEDDGSSDGDGHGDGGDGDDEDDKAEGVDEAATSGRDNQDLAE</sequence>
<dbReference type="InterPro" id="IPR027417">
    <property type="entry name" value="P-loop_NTPase"/>
</dbReference>
<dbReference type="AlphaFoldDB" id="A0AAJ0EUW5"/>
<dbReference type="GO" id="GO:0000400">
    <property type="term" value="F:four-way junction DNA binding"/>
    <property type="evidence" value="ECO:0007669"/>
    <property type="project" value="TreeGrafter"/>
</dbReference>
<dbReference type="GO" id="GO:0008821">
    <property type="term" value="F:crossover junction DNA endonuclease activity"/>
    <property type="evidence" value="ECO:0007669"/>
    <property type="project" value="TreeGrafter"/>
</dbReference>
<keyword evidence="10" id="KW-1185">Reference proteome</keyword>
<keyword evidence="2" id="KW-0547">Nucleotide-binding</keyword>
<dbReference type="RefSeq" id="XP_060428756.1">
    <property type="nucleotide sequence ID" value="XM_060572473.1"/>
</dbReference>
<dbReference type="GO" id="GO:0007131">
    <property type="term" value="P:reciprocal meiotic recombination"/>
    <property type="evidence" value="ECO:0007669"/>
    <property type="project" value="TreeGrafter"/>
</dbReference>
<keyword evidence="4" id="KW-0067">ATP-binding</keyword>
<feature type="compositionally biased region" description="Acidic residues" evidence="7">
    <location>
        <begin position="400"/>
        <end position="409"/>
    </location>
</feature>
<dbReference type="Proteomes" id="UP001224890">
    <property type="component" value="Unassembled WGS sequence"/>
</dbReference>
<evidence type="ECO:0000256" key="3">
    <source>
        <dbReference type="ARBA" id="ARBA00022763"/>
    </source>
</evidence>